<evidence type="ECO:0000256" key="10">
    <source>
        <dbReference type="ARBA" id="ARBA00022932"/>
    </source>
</evidence>
<dbReference type="Pfam" id="PF07733">
    <property type="entry name" value="DNA_pol3_alpha"/>
    <property type="match status" value="1"/>
</dbReference>
<dbReference type="Pfam" id="PF01336">
    <property type="entry name" value="tRNA_anti-codon"/>
    <property type="match status" value="1"/>
</dbReference>
<dbReference type="Pfam" id="PF02811">
    <property type="entry name" value="PHP"/>
    <property type="match status" value="1"/>
</dbReference>
<reference evidence="15 16" key="1">
    <citation type="submission" date="2018-05" db="EMBL/GenBank/DDBJ databases">
        <title>Salinimonas sp. HMF8227 Genome sequencing and assembly.</title>
        <authorList>
            <person name="Kang H."/>
            <person name="Kang J."/>
            <person name="Cha I."/>
            <person name="Kim H."/>
            <person name="Joh K."/>
        </authorList>
    </citation>
    <scope>NUCLEOTIDE SEQUENCE [LARGE SCALE GENOMIC DNA]</scope>
    <source>
        <strain evidence="15 16">HMF8227</strain>
    </source>
</reference>
<evidence type="ECO:0000313" key="15">
    <source>
        <dbReference type="EMBL" id="AWL10548.1"/>
    </source>
</evidence>
<dbReference type="CDD" id="cd04485">
    <property type="entry name" value="DnaE_OBF"/>
    <property type="match status" value="1"/>
</dbReference>
<dbReference type="InterPro" id="IPR004805">
    <property type="entry name" value="DnaE2/DnaE/PolC"/>
</dbReference>
<dbReference type="GO" id="GO:0003887">
    <property type="term" value="F:DNA-directed DNA polymerase activity"/>
    <property type="evidence" value="ECO:0007669"/>
    <property type="project" value="UniProtKB-UniRule"/>
</dbReference>
<keyword evidence="7 13" id="KW-0548">Nucleotidyltransferase</keyword>
<gene>
    <name evidence="13" type="primary">dnaE2</name>
    <name evidence="15" type="ORF">HMF8227_00040</name>
</gene>
<organism evidence="15 16">
    <name type="scientific">Saliniradius amylolyticus</name>
    <dbReference type="NCBI Taxonomy" id="2183582"/>
    <lineage>
        <taxon>Bacteria</taxon>
        <taxon>Pseudomonadati</taxon>
        <taxon>Pseudomonadota</taxon>
        <taxon>Gammaproteobacteria</taxon>
        <taxon>Alteromonadales</taxon>
        <taxon>Alteromonadaceae</taxon>
        <taxon>Saliniradius</taxon>
    </lineage>
</organism>
<evidence type="ECO:0000256" key="9">
    <source>
        <dbReference type="ARBA" id="ARBA00022763"/>
    </source>
</evidence>
<name>A0A2S2DYS0_9ALTE</name>
<dbReference type="KEGG" id="salh:HMF8227_00040"/>
<evidence type="ECO:0000256" key="8">
    <source>
        <dbReference type="ARBA" id="ARBA00022705"/>
    </source>
</evidence>
<keyword evidence="10 13" id="KW-0239">DNA-directed DNA polymerase</keyword>
<keyword evidence="9 13" id="KW-0227">DNA damage</keyword>
<dbReference type="NCBIfam" id="NF004225">
    <property type="entry name" value="PRK05672.1"/>
    <property type="match status" value="1"/>
</dbReference>
<dbReference type="NCBIfam" id="TIGR00594">
    <property type="entry name" value="polc"/>
    <property type="match status" value="1"/>
</dbReference>
<evidence type="ECO:0000259" key="14">
    <source>
        <dbReference type="SMART" id="SM00481"/>
    </source>
</evidence>
<comment type="similarity">
    <text evidence="2 13">Belongs to the DNA polymerase type-C family. DnaE2 subfamily.</text>
</comment>
<comment type="catalytic activity">
    <reaction evidence="12 13">
        <text>DNA(n) + a 2'-deoxyribonucleoside 5'-triphosphate = DNA(n+1) + diphosphate</text>
        <dbReference type="Rhea" id="RHEA:22508"/>
        <dbReference type="Rhea" id="RHEA-COMP:17339"/>
        <dbReference type="Rhea" id="RHEA-COMP:17340"/>
        <dbReference type="ChEBI" id="CHEBI:33019"/>
        <dbReference type="ChEBI" id="CHEBI:61560"/>
        <dbReference type="ChEBI" id="CHEBI:173112"/>
        <dbReference type="EC" id="2.7.7.7"/>
    </reaction>
</comment>
<dbReference type="GO" id="GO:0006260">
    <property type="term" value="P:DNA replication"/>
    <property type="evidence" value="ECO:0007669"/>
    <property type="project" value="UniProtKB-KW"/>
</dbReference>
<sequence length="1023" mass="116376">MSYAELVCQSNFSFLTGASHPEELIGQADKLGYSALAITDECSVAGVVRAYRALQEHQYRVKLIVGSLFRCEQQNMVLLCPNKSAYSELCQLITQTRRRADKGHYQLERKDLSAMKHLLAIWLPDTECDKLHTWAAFLKKHFAERCWLGAKRHLNAQEEQQVQQLQHLSRQWQLPIVCHSHALMHQPERLPAQHTLTAIRHGCRIDQLGEAALSNAEACLRPQAKLRRLYPECWIQTTQDIADQCDFCLSELSYQYPSEFIPSGSTASHYLKHLVEEGAQKRYPEGVPDDIQALIDKELTLIKQQQYECFFLTIYDLVQFAKKNNILYQGRGSAANSVVCYCLEITAVSPDKIGMLFERFISKERNEPPDIDVDFEHQRREEVIQYIYQKYGRERTALAATVISYRRKSAIRDVGKALGIHEAKLDFFINNINHRDKEIPWTEQLSQLGLDPKSPKSNDFVSLVNTLIGFPRHLSQHVGGFVISASPLHELVPVENAAMAERTVIQWDKDDLETLKLLKVDVLALGMLTAIRRCFDLIKLHYGHHWSIADISNLGDDPGVYKMIQRADTIGVFQIESRAQMSMLPRLKPKSYYDLVIEIAIVRPGPIQGDMVHPYLLRRFGREPVDYPSEPVRGVLERTLGIPIFQEQVIQLAMVAAGFSGGEADQLRRAMASWKKNGKLNAFRDKLLSGMTERGYSEAYAERIFQQICGFGEYGFPESHSASFAILAYVSAWLKYYYPEVFFTALLNSWPMGFYPPSQLVQNARCHRVAFLPVCINRSQWEHQLEASPSGWSVRLGFRQIKGVPRALCETLCHKRPPQGFRHIHELKELLPMNVLQALASADALRSMSENRYACRWQLMDDTQTLPLFKNEESSTSGWGFQPNLMESMQEDYASQSLSLDHHPVALLHQAGKLPECTFSEQLPQLPHKALVTVIGLVTCRQRPGTAAGVTFITLEDHTGLTNVVLWKGTAQQQRHAYISANLLRVEGILERGDGGVTHVIAGRLEKLDHLLDDFTCHSRDFH</sequence>
<dbReference type="Proteomes" id="UP000245728">
    <property type="component" value="Chromosome"/>
</dbReference>
<dbReference type="GO" id="GO:0006281">
    <property type="term" value="P:DNA repair"/>
    <property type="evidence" value="ECO:0007669"/>
    <property type="project" value="UniProtKB-UniRule"/>
</dbReference>
<dbReference type="OrthoDB" id="9803237at2"/>
<feature type="domain" description="Polymerase/histidinol phosphatase N-terminal" evidence="14">
    <location>
        <begin position="4"/>
        <end position="73"/>
    </location>
</feature>
<dbReference type="RefSeq" id="WP_109338252.1">
    <property type="nucleotide sequence ID" value="NZ_CP029347.1"/>
</dbReference>
<evidence type="ECO:0000256" key="7">
    <source>
        <dbReference type="ARBA" id="ARBA00022695"/>
    </source>
</evidence>
<evidence type="ECO:0000256" key="1">
    <source>
        <dbReference type="ARBA" id="ARBA00004496"/>
    </source>
</evidence>
<dbReference type="EC" id="2.7.7.7" evidence="3 13"/>
<dbReference type="InterPro" id="IPR016195">
    <property type="entry name" value="Pol/histidinol_Pase-like"/>
</dbReference>
<dbReference type="InterPro" id="IPR004013">
    <property type="entry name" value="PHP_dom"/>
</dbReference>
<dbReference type="HAMAP" id="MF_01902">
    <property type="entry name" value="DNApol_error_prone"/>
    <property type="match status" value="1"/>
</dbReference>
<dbReference type="CDD" id="cd07434">
    <property type="entry name" value="PHP_PolIIIA_DnaE2"/>
    <property type="match status" value="1"/>
</dbReference>
<dbReference type="GO" id="GO:0003676">
    <property type="term" value="F:nucleic acid binding"/>
    <property type="evidence" value="ECO:0007669"/>
    <property type="project" value="InterPro"/>
</dbReference>
<evidence type="ECO:0000256" key="4">
    <source>
        <dbReference type="ARBA" id="ARBA00017273"/>
    </source>
</evidence>
<dbReference type="InterPro" id="IPR011708">
    <property type="entry name" value="DNA_pol3_alpha_NTPase_dom"/>
</dbReference>
<dbReference type="GO" id="GO:0008408">
    <property type="term" value="F:3'-5' exonuclease activity"/>
    <property type="evidence" value="ECO:0007669"/>
    <property type="project" value="InterPro"/>
</dbReference>
<comment type="function">
    <text evidence="13">DNA polymerase involved in damage-induced mutagenesis and translesion synthesis (TLS). It is not the major replicative DNA polymerase.</text>
</comment>
<keyword evidence="11 13" id="KW-0234">DNA repair</keyword>
<dbReference type="SMART" id="SM00481">
    <property type="entry name" value="POLIIIAc"/>
    <property type="match status" value="1"/>
</dbReference>
<evidence type="ECO:0000256" key="3">
    <source>
        <dbReference type="ARBA" id="ARBA00012417"/>
    </source>
</evidence>
<dbReference type="InterPro" id="IPR023073">
    <property type="entry name" value="DnaE2"/>
</dbReference>
<accession>A0A2S2DYS0</accession>
<protein>
    <recommendedName>
        <fullName evidence="4 13">Error-prone DNA polymerase</fullName>
        <ecNumber evidence="3 13">2.7.7.7</ecNumber>
    </recommendedName>
</protein>
<dbReference type="AlphaFoldDB" id="A0A2S2DYS0"/>
<dbReference type="InterPro" id="IPR004365">
    <property type="entry name" value="NA-bd_OB_tRNA"/>
</dbReference>
<dbReference type="InterPro" id="IPR003141">
    <property type="entry name" value="Pol/His_phosphatase_N"/>
</dbReference>
<dbReference type="PANTHER" id="PTHR32294">
    <property type="entry name" value="DNA POLYMERASE III SUBUNIT ALPHA"/>
    <property type="match status" value="1"/>
</dbReference>
<dbReference type="EMBL" id="CP029347">
    <property type="protein sequence ID" value="AWL10548.1"/>
    <property type="molecule type" value="Genomic_DNA"/>
</dbReference>
<evidence type="ECO:0000256" key="2">
    <source>
        <dbReference type="ARBA" id="ARBA00007391"/>
    </source>
</evidence>
<keyword evidence="16" id="KW-1185">Reference proteome</keyword>
<evidence type="ECO:0000256" key="11">
    <source>
        <dbReference type="ARBA" id="ARBA00023204"/>
    </source>
</evidence>
<evidence type="ECO:0000313" key="16">
    <source>
        <dbReference type="Proteomes" id="UP000245728"/>
    </source>
</evidence>
<proteinExistence type="inferred from homology"/>
<dbReference type="InterPro" id="IPR040982">
    <property type="entry name" value="DNA_pol3_finger"/>
</dbReference>
<dbReference type="PANTHER" id="PTHR32294:SF4">
    <property type="entry name" value="ERROR-PRONE DNA POLYMERASE"/>
    <property type="match status" value="1"/>
</dbReference>
<keyword evidence="8 13" id="KW-0235">DNA replication</keyword>
<dbReference type="GO" id="GO:0005737">
    <property type="term" value="C:cytoplasm"/>
    <property type="evidence" value="ECO:0007669"/>
    <property type="project" value="UniProtKB-SubCell"/>
</dbReference>
<keyword evidence="6 13" id="KW-0808">Transferase</keyword>
<dbReference type="Pfam" id="PF14579">
    <property type="entry name" value="HHH_6"/>
    <property type="match status" value="1"/>
</dbReference>
<evidence type="ECO:0000256" key="12">
    <source>
        <dbReference type="ARBA" id="ARBA00049244"/>
    </source>
</evidence>
<evidence type="ECO:0000256" key="6">
    <source>
        <dbReference type="ARBA" id="ARBA00022679"/>
    </source>
</evidence>
<dbReference type="Pfam" id="PF17657">
    <property type="entry name" value="DNA_pol3_finger"/>
    <property type="match status" value="1"/>
</dbReference>
<evidence type="ECO:0000256" key="5">
    <source>
        <dbReference type="ARBA" id="ARBA00022490"/>
    </source>
</evidence>
<evidence type="ECO:0000256" key="13">
    <source>
        <dbReference type="HAMAP-Rule" id="MF_01902"/>
    </source>
</evidence>
<dbReference type="InterPro" id="IPR029460">
    <property type="entry name" value="DNAPol_HHH"/>
</dbReference>
<dbReference type="SUPFAM" id="SSF89550">
    <property type="entry name" value="PHP domain-like"/>
    <property type="match status" value="1"/>
</dbReference>
<comment type="subcellular location">
    <subcellularLocation>
        <location evidence="1 13">Cytoplasm</location>
    </subcellularLocation>
</comment>
<dbReference type="Gene3D" id="3.20.20.140">
    <property type="entry name" value="Metal-dependent hydrolases"/>
    <property type="match status" value="1"/>
</dbReference>
<keyword evidence="5 13" id="KW-0963">Cytoplasm</keyword>